<evidence type="ECO:0000256" key="1">
    <source>
        <dbReference type="SAM" id="MobiDB-lite"/>
    </source>
</evidence>
<organism evidence="2 3">
    <name type="scientific">Actinoplanes ianthinogenes</name>
    <dbReference type="NCBI Taxonomy" id="122358"/>
    <lineage>
        <taxon>Bacteria</taxon>
        <taxon>Bacillati</taxon>
        <taxon>Actinomycetota</taxon>
        <taxon>Actinomycetes</taxon>
        <taxon>Micromonosporales</taxon>
        <taxon>Micromonosporaceae</taxon>
        <taxon>Actinoplanes</taxon>
    </lineage>
</organism>
<evidence type="ECO:0000313" key="3">
    <source>
        <dbReference type="Proteomes" id="UP000676967"/>
    </source>
</evidence>
<sequence>MIRRLRSLLRERRLAAQISPGWETDEGVAELRRLVEEARAESGAVPVVPGPSVPRHVPGSEAAARDHLARHDGTQEIVTQTHRVPATYWDTDGWRPYRLPGGDRDR</sequence>
<gene>
    <name evidence="2" type="ORF">Aiant_23610</name>
</gene>
<accession>A0ABM7LR51</accession>
<dbReference type="Proteomes" id="UP000676967">
    <property type="component" value="Chromosome"/>
</dbReference>
<proteinExistence type="predicted"/>
<protein>
    <submittedName>
        <fullName evidence="2">Uncharacterized protein</fullName>
    </submittedName>
</protein>
<evidence type="ECO:0000313" key="2">
    <source>
        <dbReference type="EMBL" id="BCJ41704.1"/>
    </source>
</evidence>
<feature type="region of interest" description="Disordered" evidence="1">
    <location>
        <begin position="40"/>
        <end position="59"/>
    </location>
</feature>
<name>A0ABM7LR51_9ACTN</name>
<keyword evidence="3" id="KW-1185">Reference proteome</keyword>
<dbReference type="EMBL" id="AP023356">
    <property type="protein sequence ID" value="BCJ41704.1"/>
    <property type="molecule type" value="Genomic_DNA"/>
</dbReference>
<reference evidence="2 3" key="1">
    <citation type="submission" date="2020-08" db="EMBL/GenBank/DDBJ databases">
        <title>Whole genome shotgun sequence of Actinoplanes ianthinogenes NBRC 13996.</title>
        <authorList>
            <person name="Komaki H."/>
            <person name="Tamura T."/>
        </authorList>
    </citation>
    <scope>NUCLEOTIDE SEQUENCE [LARGE SCALE GENOMIC DNA]</scope>
    <source>
        <strain evidence="2 3">NBRC 13996</strain>
    </source>
</reference>